<dbReference type="GO" id="GO:0030246">
    <property type="term" value="F:carbohydrate binding"/>
    <property type="evidence" value="ECO:0007669"/>
    <property type="project" value="UniProtKB-ARBA"/>
</dbReference>
<dbReference type="AlphaFoldDB" id="A0A3G2R2C3"/>
<dbReference type="PANTHER" id="PTHR46847:SF1">
    <property type="entry name" value="D-ALLOSE-BINDING PERIPLASMIC PROTEIN-RELATED"/>
    <property type="match status" value="1"/>
</dbReference>
<dbReference type="PANTHER" id="PTHR46847">
    <property type="entry name" value="D-ALLOSE-BINDING PERIPLASMIC PROTEIN-RELATED"/>
    <property type="match status" value="1"/>
</dbReference>
<proteinExistence type="inferred from homology"/>
<protein>
    <submittedName>
        <fullName evidence="7">Sugar ABC transporter substrate-binding protein</fullName>
    </submittedName>
</protein>
<feature type="signal peptide" evidence="5">
    <location>
        <begin position="1"/>
        <end position="21"/>
    </location>
</feature>
<dbReference type="KEGG" id="bacg:D2962_00075"/>
<feature type="domain" description="Periplasmic binding protein" evidence="6">
    <location>
        <begin position="57"/>
        <end position="307"/>
    </location>
</feature>
<comment type="similarity">
    <text evidence="2">Belongs to the bacterial solute-binding protein 2 family.</text>
</comment>
<feature type="chain" id="PRO_5039651331" evidence="5">
    <location>
        <begin position="22"/>
        <end position="360"/>
    </location>
</feature>
<evidence type="ECO:0000256" key="4">
    <source>
        <dbReference type="SAM" id="MobiDB-lite"/>
    </source>
</evidence>
<sequence length="360" mass="39388">MSFKKAVSLLMAITLIMVMVAGCGGQQSGTNQNQQNGNQGQAQNQQSQESKPKLGAVMIDLNHPFYAAMMEAGNKAAEDFGAEVIWKSAEGSLEKEISLIENFIEQKVDVILIDPIDATGVIPAIEKAHEAGIEVITMGNFVDTPYNVNTLYNDFEDTKTLGQMMGNYLGKKGNVVVLVGSPGNYVSDMRQKGFLQGIGEFRDIKVLSVQPSDWDPAKGMKVMENWLTSYSDIDGFFCVSDAVTFAAIEAIKAAGRQKDIAVFSYDGEIQASEKIKNGEIVADLLTGAKRVGYWNIKVATQLAKGEKMENKVYLPTHFVMQEETAKKMKEAGILEGKSVVTPNEAIRLFDAYQEELGPKK</sequence>
<evidence type="ECO:0000256" key="1">
    <source>
        <dbReference type="ARBA" id="ARBA00004196"/>
    </source>
</evidence>
<evidence type="ECO:0000256" key="3">
    <source>
        <dbReference type="ARBA" id="ARBA00022729"/>
    </source>
</evidence>
<evidence type="ECO:0000313" key="8">
    <source>
        <dbReference type="Proteomes" id="UP000280960"/>
    </source>
</evidence>
<dbReference type="RefSeq" id="WP_122013742.1">
    <property type="nucleotide sequence ID" value="NZ_CP033169.1"/>
</dbReference>
<dbReference type="Gene3D" id="3.40.50.2300">
    <property type="match status" value="2"/>
</dbReference>
<evidence type="ECO:0000256" key="5">
    <source>
        <dbReference type="SAM" id="SignalP"/>
    </source>
</evidence>
<comment type="subcellular location">
    <subcellularLocation>
        <location evidence="1">Cell envelope</location>
    </subcellularLocation>
</comment>
<name>A0A3G2R2C3_9FIRM</name>
<reference evidence="7 8" key="1">
    <citation type="submission" date="2018-10" db="EMBL/GenBank/DDBJ databases">
        <authorList>
            <person name="Zhang X."/>
        </authorList>
    </citation>
    <scope>NUCLEOTIDE SEQUENCE [LARGE SCALE GENOMIC DNA]</scope>
    <source>
        <strain evidence="7 8">SK-G1</strain>
    </source>
</reference>
<evidence type="ECO:0000313" key="7">
    <source>
        <dbReference type="EMBL" id="AYO29207.1"/>
    </source>
</evidence>
<dbReference type="CDD" id="cd01536">
    <property type="entry name" value="PBP1_ABC_sugar_binding-like"/>
    <property type="match status" value="1"/>
</dbReference>
<dbReference type="GO" id="GO:0030313">
    <property type="term" value="C:cell envelope"/>
    <property type="evidence" value="ECO:0007669"/>
    <property type="project" value="UniProtKB-SubCell"/>
</dbReference>
<organism evidence="7 8">
    <name type="scientific">Biomaibacter acetigenes</name>
    <dbReference type="NCBI Taxonomy" id="2316383"/>
    <lineage>
        <taxon>Bacteria</taxon>
        <taxon>Bacillati</taxon>
        <taxon>Bacillota</taxon>
        <taxon>Clostridia</taxon>
        <taxon>Thermosediminibacterales</taxon>
        <taxon>Tepidanaerobacteraceae</taxon>
        <taxon>Biomaibacter</taxon>
    </lineage>
</organism>
<gene>
    <name evidence="7" type="ORF">D2962_00075</name>
</gene>
<accession>A0A3G2R2C3</accession>
<feature type="region of interest" description="Disordered" evidence="4">
    <location>
        <begin position="29"/>
        <end position="49"/>
    </location>
</feature>
<feature type="compositionally biased region" description="Low complexity" evidence="4">
    <location>
        <begin position="29"/>
        <end position="48"/>
    </location>
</feature>
<dbReference type="Proteomes" id="UP000280960">
    <property type="component" value="Chromosome"/>
</dbReference>
<dbReference type="InterPro" id="IPR028082">
    <property type="entry name" value="Peripla_BP_I"/>
</dbReference>
<evidence type="ECO:0000256" key="2">
    <source>
        <dbReference type="ARBA" id="ARBA00007639"/>
    </source>
</evidence>
<keyword evidence="3 5" id="KW-0732">Signal</keyword>
<dbReference type="PROSITE" id="PS51257">
    <property type="entry name" value="PROKAR_LIPOPROTEIN"/>
    <property type="match status" value="1"/>
</dbReference>
<dbReference type="SUPFAM" id="SSF53822">
    <property type="entry name" value="Periplasmic binding protein-like I"/>
    <property type="match status" value="1"/>
</dbReference>
<evidence type="ECO:0000259" key="6">
    <source>
        <dbReference type="Pfam" id="PF13407"/>
    </source>
</evidence>
<keyword evidence="8" id="KW-1185">Reference proteome</keyword>
<dbReference type="Pfam" id="PF13407">
    <property type="entry name" value="Peripla_BP_4"/>
    <property type="match status" value="1"/>
</dbReference>
<dbReference type="EMBL" id="CP033169">
    <property type="protein sequence ID" value="AYO29207.1"/>
    <property type="molecule type" value="Genomic_DNA"/>
</dbReference>
<dbReference type="InterPro" id="IPR025997">
    <property type="entry name" value="SBP_2_dom"/>
</dbReference>